<gene>
    <name evidence="1" type="ORF">NDU88_002214</name>
</gene>
<dbReference type="AlphaFoldDB" id="A0AAV7UY24"/>
<accession>A0AAV7UY24</accession>
<reference evidence="1" key="1">
    <citation type="journal article" date="2022" name="bioRxiv">
        <title>Sequencing and chromosome-scale assembly of the giantPleurodeles waltlgenome.</title>
        <authorList>
            <person name="Brown T."/>
            <person name="Elewa A."/>
            <person name="Iarovenko S."/>
            <person name="Subramanian E."/>
            <person name="Araus A.J."/>
            <person name="Petzold A."/>
            <person name="Susuki M."/>
            <person name="Suzuki K.-i.T."/>
            <person name="Hayashi T."/>
            <person name="Toyoda A."/>
            <person name="Oliveira C."/>
            <person name="Osipova E."/>
            <person name="Leigh N.D."/>
            <person name="Simon A."/>
            <person name="Yun M.H."/>
        </authorList>
    </citation>
    <scope>NUCLEOTIDE SEQUENCE</scope>
    <source>
        <strain evidence="1">20211129_DDA</strain>
        <tissue evidence="1">Liver</tissue>
    </source>
</reference>
<keyword evidence="2" id="KW-1185">Reference proteome</keyword>
<proteinExistence type="predicted"/>
<dbReference type="Proteomes" id="UP001066276">
    <property type="component" value="Chromosome 2_2"/>
</dbReference>
<evidence type="ECO:0000313" key="1">
    <source>
        <dbReference type="EMBL" id="KAJ1192908.1"/>
    </source>
</evidence>
<dbReference type="EMBL" id="JANPWB010000004">
    <property type="protein sequence ID" value="KAJ1192908.1"/>
    <property type="molecule type" value="Genomic_DNA"/>
</dbReference>
<protein>
    <submittedName>
        <fullName evidence="1">Uncharacterized protein</fullName>
    </submittedName>
</protein>
<evidence type="ECO:0000313" key="2">
    <source>
        <dbReference type="Proteomes" id="UP001066276"/>
    </source>
</evidence>
<name>A0AAV7UY24_PLEWA</name>
<organism evidence="1 2">
    <name type="scientific">Pleurodeles waltl</name>
    <name type="common">Iberian ribbed newt</name>
    <dbReference type="NCBI Taxonomy" id="8319"/>
    <lineage>
        <taxon>Eukaryota</taxon>
        <taxon>Metazoa</taxon>
        <taxon>Chordata</taxon>
        <taxon>Craniata</taxon>
        <taxon>Vertebrata</taxon>
        <taxon>Euteleostomi</taxon>
        <taxon>Amphibia</taxon>
        <taxon>Batrachia</taxon>
        <taxon>Caudata</taxon>
        <taxon>Salamandroidea</taxon>
        <taxon>Salamandridae</taxon>
        <taxon>Pleurodelinae</taxon>
        <taxon>Pleurodeles</taxon>
    </lineage>
</organism>
<sequence>MVNGSHQDAELAMENPSLSPCAECQGGDRGLADVKGAPRLEYEVFCMRVRALVGVGTEQRYGLERFFTLSSDRWVVRYVAEMAIMCK</sequence>
<comment type="caution">
    <text evidence="1">The sequence shown here is derived from an EMBL/GenBank/DDBJ whole genome shotgun (WGS) entry which is preliminary data.</text>
</comment>